<sequence>MKFCWTTLTVKNMEESLRFYQEVVGLPVHNRFQTGPGIEIAFLGDGETKLELISNENVKNFNMGRSISIGFQVDSLDNMMAFLKEKGIGIHSGPFQPNPNTKFFYVLDPNGLKVQFVESI</sequence>
<feature type="domain" description="VOC" evidence="1">
    <location>
        <begin position="2"/>
        <end position="119"/>
    </location>
</feature>
<dbReference type="SUPFAM" id="SSF54593">
    <property type="entry name" value="Glyoxalase/Bleomycin resistance protein/Dihydroxybiphenyl dioxygenase"/>
    <property type="match status" value="1"/>
</dbReference>
<dbReference type="Pfam" id="PF00903">
    <property type="entry name" value="Glyoxalase"/>
    <property type="match status" value="1"/>
</dbReference>
<keyword evidence="3" id="KW-1185">Reference proteome</keyword>
<protein>
    <submittedName>
        <fullName evidence="2">Lactoylglutathione lyase</fullName>
    </submittedName>
</protein>
<dbReference type="PANTHER" id="PTHR36113">
    <property type="entry name" value="LYASE, PUTATIVE-RELATED-RELATED"/>
    <property type="match status" value="1"/>
</dbReference>
<dbReference type="Proteomes" id="UP000184442">
    <property type="component" value="Unassembled WGS sequence"/>
</dbReference>
<reference evidence="2 3" key="1">
    <citation type="submission" date="2016-11" db="EMBL/GenBank/DDBJ databases">
        <authorList>
            <person name="Jaros S."/>
            <person name="Januszkiewicz K."/>
            <person name="Wedrychowicz H."/>
        </authorList>
    </citation>
    <scope>NUCLEOTIDE SEQUENCE [LARGE SCALE GENOMIC DNA]</scope>
    <source>
        <strain evidence="2 3">DSM 19022</strain>
    </source>
</reference>
<evidence type="ECO:0000259" key="1">
    <source>
        <dbReference type="PROSITE" id="PS51819"/>
    </source>
</evidence>
<dbReference type="STRING" id="1122184.SAMN02745176_02650"/>
<dbReference type="AlphaFoldDB" id="A0A1M6H4I1"/>
<organism evidence="2 3">
    <name type="scientific">Lutispora thermophila DSM 19022</name>
    <dbReference type="NCBI Taxonomy" id="1122184"/>
    <lineage>
        <taxon>Bacteria</taxon>
        <taxon>Bacillati</taxon>
        <taxon>Bacillota</taxon>
        <taxon>Clostridia</taxon>
        <taxon>Lutisporales</taxon>
        <taxon>Lutisporaceae</taxon>
        <taxon>Lutispora</taxon>
    </lineage>
</organism>
<evidence type="ECO:0000313" key="3">
    <source>
        <dbReference type="Proteomes" id="UP000184442"/>
    </source>
</evidence>
<dbReference type="GO" id="GO:0016829">
    <property type="term" value="F:lyase activity"/>
    <property type="evidence" value="ECO:0007669"/>
    <property type="project" value="UniProtKB-KW"/>
</dbReference>
<dbReference type="PANTHER" id="PTHR36113:SF3">
    <property type="entry name" value="SLL5075 PROTEIN"/>
    <property type="match status" value="1"/>
</dbReference>
<dbReference type="InterPro" id="IPR037523">
    <property type="entry name" value="VOC_core"/>
</dbReference>
<dbReference type="InterPro" id="IPR004360">
    <property type="entry name" value="Glyas_Fos-R_dOase_dom"/>
</dbReference>
<keyword evidence="2" id="KW-0456">Lyase</keyword>
<name>A0A1M6H4I1_9FIRM</name>
<dbReference type="InterPro" id="IPR029068">
    <property type="entry name" value="Glyas_Bleomycin-R_OHBP_Dase"/>
</dbReference>
<dbReference type="InterPro" id="IPR051332">
    <property type="entry name" value="Fosfomycin_Res_Enzymes"/>
</dbReference>
<dbReference type="PROSITE" id="PS51819">
    <property type="entry name" value="VOC"/>
    <property type="match status" value="1"/>
</dbReference>
<dbReference type="Gene3D" id="3.10.180.10">
    <property type="entry name" value="2,3-Dihydroxybiphenyl 1,2-Dioxygenase, domain 1"/>
    <property type="match status" value="1"/>
</dbReference>
<evidence type="ECO:0000313" key="2">
    <source>
        <dbReference type="EMBL" id="SHJ17104.1"/>
    </source>
</evidence>
<dbReference type="OrthoDB" id="192739at2"/>
<proteinExistence type="predicted"/>
<dbReference type="EMBL" id="FQZS01000018">
    <property type="protein sequence ID" value="SHJ17104.1"/>
    <property type="molecule type" value="Genomic_DNA"/>
</dbReference>
<dbReference type="RefSeq" id="WP_073026652.1">
    <property type="nucleotide sequence ID" value="NZ_FQZS01000018.1"/>
</dbReference>
<gene>
    <name evidence="2" type="ORF">SAMN02745176_02650</name>
</gene>
<accession>A0A1M6H4I1</accession>